<dbReference type="EMBL" id="QXXQ01000010">
    <property type="protein sequence ID" value="RID90767.1"/>
    <property type="molecule type" value="Genomic_DNA"/>
</dbReference>
<dbReference type="SUPFAM" id="SSF51206">
    <property type="entry name" value="cAMP-binding domain-like"/>
    <property type="match status" value="1"/>
</dbReference>
<dbReference type="GO" id="GO:0003677">
    <property type="term" value="F:DNA binding"/>
    <property type="evidence" value="ECO:0007669"/>
    <property type="project" value="UniProtKB-KW"/>
</dbReference>
<keyword evidence="3" id="KW-0804">Transcription</keyword>
<dbReference type="GO" id="GO:0003700">
    <property type="term" value="F:DNA-binding transcription factor activity"/>
    <property type="evidence" value="ECO:0007669"/>
    <property type="project" value="TreeGrafter"/>
</dbReference>
<proteinExistence type="predicted"/>
<dbReference type="InterPro" id="IPR000595">
    <property type="entry name" value="cNMP-bd_dom"/>
</dbReference>
<dbReference type="InterPro" id="IPR018490">
    <property type="entry name" value="cNMP-bd_dom_sf"/>
</dbReference>
<evidence type="ECO:0000256" key="3">
    <source>
        <dbReference type="ARBA" id="ARBA00023163"/>
    </source>
</evidence>
<accession>A0A398BMG2</accession>
<evidence type="ECO:0000256" key="2">
    <source>
        <dbReference type="ARBA" id="ARBA00023125"/>
    </source>
</evidence>
<dbReference type="InterPro" id="IPR014710">
    <property type="entry name" value="RmlC-like_jellyroll"/>
</dbReference>
<reference evidence="6 7" key="1">
    <citation type="submission" date="2018-09" db="EMBL/GenBank/DDBJ databases">
        <title>Gemmobacter lutimaris sp. nov., a marine bacterium isolated from tidal flat.</title>
        <authorList>
            <person name="Lee D.W."/>
            <person name="Yoo Y."/>
            <person name="Kim J.-J."/>
            <person name="Kim B.S."/>
        </authorList>
    </citation>
    <scope>NUCLEOTIDE SEQUENCE [LARGE SCALE GENOMIC DNA]</scope>
    <source>
        <strain evidence="6 7">YJ-T1-11</strain>
    </source>
</reference>
<dbReference type="InterPro" id="IPR036390">
    <property type="entry name" value="WH_DNA-bd_sf"/>
</dbReference>
<dbReference type="PROSITE" id="PS00889">
    <property type="entry name" value="CNMP_BINDING_2"/>
    <property type="match status" value="1"/>
</dbReference>
<evidence type="ECO:0000256" key="1">
    <source>
        <dbReference type="ARBA" id="ARBA00023015"/>
    </source>
</evidence>
<feature type="domain" description="HTH crp-type" evidence="5">
    <location>
        <begin position="150"/>
        <end position="225"/>
    </location>
</feature>
<dbReference type="PANTHER" id="PTHR24567">
    <property type="entry name" value="CRP FAMILY TRANSCRIPTIONAL REGULATORY PROTEIN"/>
    <property type="match status" value="1"/>
</dbReference>
<dbReference type="InterPro" id="IPR018488">
    <property type="entry name" value="cNMP-bd_CS"/>
</dbReference>
<dbReference type="Proteomes" id="UP000266649">
    <property type="component" value="Unassembled WGS sequence"/>
</dbReference>
<feature type="domain" description="Cyclic nucleotide-binding" evidence="4">
    <location>
        <begin position="16"/>
        <end position="118"/>
    </location>
</feature>
<evidence type="ECO:0000259" key="4">
    <source>
        <dbReference type="PROSITE" id="PS50042"/>
    </source>
</evidence>
<evidence type="ECO:0000313" key="6">
    <source>
        <dbReference type="EMBL" id="RID90767.1"/>
    </source>
</evidence>
<dbReference type="PROSITE" id="PS50042">
    <property type="entry name" value="CNMP_BINDING_3"/>
    <property type="match status" value="1"/>
</dbReference>
<gene>
    <name evidence="6" type="ORF">D2N39_15840</name>
</gene>
<dbReference type="CDD" id="cd00038">
    <property type="entry name" value="CAP_ED"/>
    <property type="match status" value="1"/>
</dbReference>
<dbReference type="Pfam" id="PF00027">
    <property type="entry name" value="cNMP_binding"/>
    <property type="match status" value="1"/>
</dbReference>
<dbReference type="PROSITE" id="PS51063">
    <property type="entry name" value="HTH_CRP_2"/>
    <property type="match status" value="1"/>
</dbReference>
<dbReference type="AlphaFoldDB" id="A0A398BMG2"/>
<dbReference type="SMART" id="SM00100">
    <property type="entry name" value="cNMP"/>
    <property type="match status" value="1"/>
</dbReference>
<dbReference type="Pfam" id="PF13545">
    <property type="entry name" value="HTH_Crp_2"/>
    <property type="match status" value="1"/>
</dbReference>
<keyword evidence="2" id="KW-0238">DNA-binding</keyword>
<dbReference type="RefSeq" id="WP_119135868.1">
    <property type="nucleotide sequence ID" value="NZ_QXXQ01000010.1"/>
</dbReference>
<dbReference type="GO" id="GO:0005829">
    <property type="term" value="C:cytosol"/>
    <property type="evidence" value="ECO:0007669"/>
    <property type="project" value="TreeGrafter"/>
</dbReference>
<dbReference type="InterPro" id="IPR012318">
    <property type="entry name" value="HTH_CRP"/>
</dbReference>
<organism evidence="6 7">
    <name type="scientific">Gemmobacter lutimaris</name>
    <dbReference type="NCBI Taxonomy" id="2306023"/>
    <lineage>
        <taxon>Bacteria</taxon>
        <taxon>Pseudomonadati</taxon>
        <taxon>Pseudomonadota</taxon>
        <taxon>Alphaproteobacteria</taxon>
        <taxon>Rhodobacterales</taxon>
        <taxon>Paracoccaceae</taxon>
        <taxon>Gemmobacter</taxon>
    </lineage>
</organism>
<dbReference type="InterPro" id="IPR036388">
    <property type="entry name" value="WH-like_DNA-bd_sf"/>
</dbReference>
<evidence type="ECO:0000259" key="5">
    <source>
        <dbReference type="PROSITE" id="PS51063"/>
    </source>
</evidence>
<dbReference type="Gene3D" id="2.60.120.10">
    <property type="entry name" value="Jelly Rolls"/>
    <property type="match status" value="1"/>
</dbReference>
<protein>
    <submittedName>
        <fullName evidence="6">Crp/Fnr family transcriptional regulator</fullName>
    </submittedName>
</protein>
<dbReference type="OrthoDB" id="3525895at2"/>
<dbReference type="SUPFAM" id="SSF46785">
    <property type="entry name" value="Winged helix' DNA-binding domain"/>
    <property type="match status" value="1"/>
</dbReference>
<dbReference type="InterPro" id="IPR050397">
    <property type="entry name" value="Env_Response_Regulators"/>
</dbReference>
<comment type="caution">
    <text evidence="6">The sequence shown here is derived from an EMBL/GenBank/DDBJ whole genome shotgun (WGS) entry which is preliminary data.</text>
</comment>
<evidence type="ECO:0000313" key="7">
    <source>
        <dbReference type="Proteomes" id="UP000266649"/>
    </source>
</evidence>
<keyword evidence="1" id="KW-0805">Transcription regulation</keyword>
<keyword evidence="7" id="KW-1185">Reference proteome</keyword>
<dbReference type="PANTHER" id="PTHR24567:SF74">
    <property type="entry name" value="HTH-TYPE TRANSCRIPTIONAL REGULATOR ARCR"/>
    <property type="match status" value="1"/>
</dbReference>
<sequence length="233" mass="25726">MDSPLPRPAFWRSFDMFAALPPEALAALAAIAQRRRWQPGEVLFQRGEQGEWMLALAEGRVKLTLLTPQGRELILRHAEAGDTLGEFALIDGDPRSADATAVAPTEGWLLDRARFAELAETHPALGMAAARYFCRRLRDTTDQLEGIALYQLEARLARFLLFTLRQIHGEEPPPEAPLRLEISQTELAAVLGASRPKVNRALMALQEAGALHRAGDIWQCCTARLADLAEPEG</sequence>
<name>A0A398BMG2_9RHOB</name>
<dbReference type="Gene3D" id="1.10.10.10">
    <property type="entry name" value="Winged helix-like DNA-binding domain superfamily/Winged helix DNA-binding domain"/>
    <property type="match status" value="1"/>
</dbReference>